<evidence type="ECO:0000313" key="8">
    <source>
        <dbReference type="RefSeq" id="XP_030762577.1"/>
    </source>
</evidence>
<dbReference type="KEGG" id="soy:115887317"/>
<organism evidence="2 3">
    <name type="scientific">Sitophilus oryzae</name>
    <name type="common">Rice weevil</name>
    <name type="synonym">Curculio oryzae</name>
    <dbReference type="NCBI Taxonomy" id="7048"/>
    <lineage>
        <taxon>Eukaryota</taxon>
        <taxon>Metazoa</taxon>
        <taxon>Ecdysozoa</taxon>
        <taxon>Arthropoda</taxon>
        <taxon>Hexapoda</taxon>
        <taxon>Insecta</taxon>
        <taxon>Pterygota</taxon>
        <taxon>Neoptera</taxon>
        <taxon>Endopterygota</taxon>
        <taxon>Coleoptera</taxon>
        <taxon>Polyphaga</taxon>
        <taxon>Cucujiformia</taxon>
        <taxon>Curculionidae</taxon>
        <taxon>Dryophthorinae</taxon>
        <taxon>Sitophilus</taxon>
    </lineage>
</organism>
<protein>
    <submittedName>
        <fullName evidence="3">Uncharacterized protein LOC115879253</fullName>
    </submittedName>
    <submittedName>
        <fullName evidence="4">Uncharacterized protein LOC115879346</fullName>
    </submittedName>
    <submittedName>
        <fullName evidence="5">Uncharacterized protein LOC115880743</fullName>
    </submittedName>
    <submittedName>
        <fullName evidence="6">Uncharacterized protein LOC115885279</fullName>
    </submittedName>
    <submittedName>
        <fullName evidence="7">Uncharacterized protein LOC115887154</fullName>
    </submittedName>
    <submittedName>
        <fullName evidence="8">Uncharacterized protein LOC115887317</fullName>
    </submittedName>
    <submittedName>
        <fullName evidence="9">Uncharacterized protein LOC115887645</fullName>
    </submittedName>
    <submittedName>
        <fullName evidence="10">Uncharacterized protein LOC115890596</fullName>
    </submittedName>
</protein>
<dbReference type="GeneID" id="115879253"/>
<dbReference type="InterPro" id="IPR058554">
    <property type="entry name" value="RAG1_RNase_H"/>
</dbReference>
<dbReference type="Pfam" id="PF26100">
    <property type="entry name" value="RAG1_RNase_H"/>
    <property type="match status" value="1"/>
</dbReference>
<evidence type="ECO:0000313" key="10">
    <source>
        <dbReference type="RefSeq" id="XP_030766735.1"/>
    </source>
</evidence>
<dbReference type="KEGG" id="soy:115887154"/>
<dbReference type="AlphaFoldDB" id="A0A6J2XJZ7"/>
<dbReference type="RefSeq" id="XP_030753884.1">
    <property type="nucleotide sequence ID" value="XM_030898024.1"/>
</dbReference>
<dbReference type="KEGG" id="soy:115880743"/>
<evidence type="ECO:0000313" key="6">
    <source>
        <dbReference type="RefSeq" id="XP_030759995.1"/>
    </source>
</evidence>
<dbReference type="RefSeq" id="XP_030766735.1">
    <property type="nucleotide sequence ID" value="XM_030910875.1"/>
</dbReference>
<dbReference type="KEGG" id="soy:115885279"/>
<dbReference type="OrthoDB" id="7699071at2759"/>
<gene>
    <name evidence="3" type="primary">LOC115879253</name>
    <name evidence="4" type="synonym">LOC115879346</name>
    <name evidence="5" type="synonym">LOC115880743</name>
    <name evidence="6" type="synonym">LOC115885279</name>
    <name evidence="7" type="synonym">LOC115887154</name>
    <name evidence="8" type="synonym">LOC115887317</name>
    <name evidence="9" type="synonym">LOC115887645</name>
    <name evidence="10" type="synonym">LOC115890596</name>
</gene>
<accession>A0A6J2XJZ7</accession>
<dbReference type="RefSeq" id="XP_030762359.1">
    <property type="nucleotide sequence ID" value="XM_030906499.1"/>
</dbReference>
<name>A0A6J2XJZ7_SITOR</name>
<dbReference type="RefSeq" id="XP_030762969.1">
    <property type="nucleotide sequence ID" value="XM_030907109.1"/>
</dbReference>
<evidence type="ECO:0000259" key="1">
    <source>
        <dbReference type="Pfam" id="PF26100"/>
    </source>
</evidence>
<sequence>MDVGERELESHTIQLRQIFEKGIERIKIKETLNSILCMKCMKQNKARVMQYSRLYSLDFRRKWLAAKRTKSRFLDWNKTWLDRVINFACVKTKTTGRPKSEFQNLSYSGKFRRTEQLRKTETSELIFATELRLRSDGRPEAAKLLSRSRTVLSPNQEIKKNNQTTSKNAQSPLSSDQALALFLDAKLTKRSYQLLRNNAKENNFDIYPSYNKIREAKQLCYPENISAQEHSVVLPLQSLLDHTTCRLLSTLDLENQHFENLNFTLITKWGMDGSSGQNEYKQAFEGNYSDSNLLLTCLVPLQLNTTNGQSAKIYVWQNPHPASTVYCRPLKMQFLKETIEISKKEKSHMDQEILNLSPTNFRLKNNSVILVKHELYMSMVDNKMINSITGTSSQKCYLCGASPIEMNDIDAVLKRTVDKNHLSFGITSLHAWIRSFECILKISYRLQIQKWQARGDDKNVIKQEKNRIQAAFRSRLGIIVDQTKQGAGTTNDGNTARTFFQNYKVSAEITNIDENLIYRIYVILQVIASGFDIKIREFKYYCIATGRLFLHLYPWYRIPASLHKIFIHSAEIIKSVPVPIGQLSEEAQEARNKEYRRAREQNSRKCNRVSTNRDVFNYLLVTSDPKITSLRKHSTPKKKIFCPEALNMFKSFKTTSSNHSSDDDSD</sequence>
<proteinExistence type="predicted"/>
<dbReference type="KEGG" id="soy:115879253"/>
<dbReference type="KEGG" id="soy:115890596"/>
<evidence type="ECO:0000313" key="9">
    <source>
        <dbReference type="RefSeq" id="XP_030762969.1"/>
    </source>
</evidence>
<evidence type="ECO:0000313" key="7">
    <source>
        <dbReference type="RefSeq" id="XP_030762359.1"/>
    </source>
</evidence>
<dbReference type="RefSeq" id="XP_030762577.1">
    <property type="nucleotide sequence ID" value="XM_030906717.1"/>
</dbReference>
<evidence type="ECO:0000313" key="5">
    <source>
        <dbReference type="RefSeq" id="XP_030753884.1"/>
    </source>
</evidence>
<dbReference type="Proteomes" id="UP000504635">
    <property type="component" value="Unplaced"/>
</dbReference>
<keyword evidence="2" id="KW-1185">Reference proteome</keyword>
<evidence type="ECO:0000313" key="2">
    <source>
        <dbReference type="Proteomes" id="UP000504635"/>
    </source>
</evidence>
<dbReference type="KEGG" id="soy:115887645"/>
<evidence type="ECO:0000313" key="4">
    <source>
        <dbReference type="RefSeq" id="XP_030751982.1"/>
    </source>
</evidence>
<dbReference type="KEGG" id="soy:115879346"/>
<evidence type="ECO:0000313" key="3">
    <source>
        <dbReference type="RefSeq" id="XP_030751823.1"/>
    </source>
</evidence>
<dbReference type="RefSeq" id="XP_030759995.1">
    <property type="nucleotide sequence ID" value="XM_030904135.1"/>
</dbReference>
<dbReference type="RefSeq" id="XP_030751823.1">
    <property type="nucleotide sequence ID" value="XM_030895963.1"/>
</dbReference>
<feature type="domain" description="V(D)J recombination-activating protein 1 RNase H" evidence="1">
    <location>
        <begin position="267"/>
        <end position="390"/>
    </location>
</feature>
<reference evidence="3 4" key="1">
    <citation type="submission" date="2025-04" db="UniProtKB">
        <authorList>
            <consortium name="RefSeq"/>
        </authorList>
    </citation>
    <scope>IDENTIFICATION</scope>
    <source>
        <tissue evidence="3 4">Gonads</tissue>
    </source>
</reference>
<dbReference type="RefSeq" id="XP_030751982.1">
    <property type="nucleotide sequence ID" value="XM_030896122.1"/>
</dbReference>